<evidence type="ECO:0000313" key="6">
    <source>
        <dbReference type="Proteomes" id="UP001150569"/>
    </source>
</evidence>
<feature type="signal peptide" evidence="3">
    <location>
        <begin position="1"/>
        <end position="18"/>
    </location>
</feature>
<gene>
    <name evidence="5" type="ORF">IWQ60_007474</name>
</gene>
<evidence type="ECO:0000256" key="2">
    <source>
        <dbReference type="ARBA" id="ARBA00023008"/>
    </source>
</evidence>
<dbReference type="PANTHER" id="PTHR11474">
    <property type="entry name" value="TYROSINASE FAMILY MEMBER"/>
    <property type="match status" value="1"/>
</dbReference>
<comment type="caution">
    <text evidence="5">The sequence shown here is derived from an EMBL/GenBank/DDBJ whole genome shotgun (WGS) entry which is preliminary data.</text>
</comment>
<keyword evidence="6" id="KW-1185">Reference proteome</keyword>
<accession>A0A9W7ZY02</accession>
<evidence type="ECO:0000313" key="5">
    <source>
        <dbReference type="EMBL" id="KAJ1918516.1"/>
    </source>
</evidence>
<keyword evidence="2" id="KW-0186">Copper</keyword>
<evidence type="ECO:0000256" key="3">
    <source>
        <dbReference type="SAM" id="SignalP"/>
    </source>
</evidence>
<dbReference type="GO" id="GO:0046872">
    <property type="term" value="F:metal ion binding"/>
    <property type="evidence" value="ECO:0007669"/>
    <property type="project" value="UniProtKB-KW"/>
</dbReference>
<reference evidence="5" key="1">
    <citation type="submission" date="2022-07" db="EMBL/GenBank/DDBJ databases">
        <title>Phylogenomic reconstructions and comparative analyses of Kickxellomycotina fungi.</title>
        <authorList>
            <person name="Reynolds N.K."/>
            <person name="Stajich J.E."/>
            <person name="Barry K."/>
            <person name="Grigoriev I.V."/>
            <person name="Crous P."/>
            <person name="Smith M.E."/>
        </authorList>
    </citation>
    <scope>NUCLEOTIDE SEQUENCE</scope>
    <source>
        <strain evidence="5">RSA 861</strain>
    </source>
</reference>
<dbReference type="PANTHER" id="PTHR11474:SF126">
    <property type="entry name" value="TYROSINASE-LIKE PROTEIN TYR-1-RELATED"/>
    <property type="match status" value="1"/>
</dbReference>
<dbReference type="SUPFAM" id="SSF48056">
    <property type="entry name" value="Di-copper centre-containing domain"/>
    <property type="match status" value="1"/>
</dbReference>
<sequence>MRFSLLFTAIAAFASAFAADSTNPGTCSTIRVRREIRQLSAQERAAFFAAIWQLNEGPRPTIWDSYAQLHSEAGMLVHRSPRLFPFHRRLLLDLEERLDAILPGFALPYWDWTLDARDPASSMIFSPTRDWFGSQGTCVRDGGFANFGVWYTESGVQPHCLSRRFDRGAQMSPIFPPSAIANIIVNNQDYDLFRFMIETGPHNLLHRAMGGDMGTMVAPNDPIFFLHHAFVDRLWSEWQALPGRFARYDGSAGGQAVSLQDALPHYGDTVRSMLNITELCYRYAPSGTEVSRRLTANQEVFN</sequence>
<dbReference type="OrthoDB" id="6132182at2759"/>
<dbReference type="Pfam" id="PF00264">
    <property type="entry name" value="Tyrosinase"/>
    <property type="match status" value="1"/>
</dbReference>
<dbReference type="AlphaFoldDB" id="A0A9W7ZY02"/>
<proteinExistence type="predicted"/>
<dbReference type="EMBL" id="JANBPT010000501">
    <property type="protein sequence ID" value="KAJ1918516.1"/>
    <property type="molecule type" value="Genomic_DNA"/>
</dbReference>
<dbReference type="InterPro" id="IPR050316">
    <property type="entry name" value="Tyrosinase/Hemocyanin"/>
</dbReference>
<dbReference type="Gene3D" id="1.10.1280.10">
    <property type="entry name" value="Di-copper center containing domain from catechol oxidase"/>
    <property type="match status" value="1"/>
</dbReference>
<dbReference type="PROSITE" id="PS00498">
    <property type="entry name" value="TYROSINASE_2"/>
    <property type="match status" value="1"/>
</dbReference>
<feature type="chain" id="PRO_5040990223" description="Tyrosinase copper-binding domain-containing protein" evidence="3">
    <location>
        <begin position="19"/>
        <end position="302"/>
    </location>
</feature>
<dbReference type="GO" id="GO:0016491">
    <property type="term" value="F:oxidoreductase activity"/>
    <property type="evidence" value="ECO:0007669"/>
    <property type="project" value="InterPro"/>
</dbReference>
<organism evidence="5 6">
    <name type="scientific">Tieghemiomyces parasiticus</name>
    <dbReference type="NCBI Taxonomy" id="78921"/>
    <lineage>
        <taxon>Eukaryota</taxon>
        <taxon>Fungi</taxon>
        <taxon>Fungi incertae sedis</taxon>
        <taxon>Zoopagomycota</taxon>
        <taxon>Kickxellomycotina</taxon>
        <taxon>Dimargaritomycetes</taxon>
        <taxon>Dimargaritales</taxon>
        <taxon>Dimargaritaceae</taxon>
        <taxon>Tieghemiomyces</taxon>
    </lineage>
</organism>
<protein>
    <recommendedName>
        <fullName evidence="4">Tyrosinase copper-binding domain-containing protein</fullName>
    </recommendedName>
</protein>
<dbReference type="InterPro" id="IPR002227">
    <property type="entry name" value="Tyrosinase_Cu-bd"/>
</dbReference>
<keyword evidence="3" id="KW-0732">Signal</keyword>
<feature type="domain" description="Tyrosinase copper-binding" evidence="4">
    <location>
        <begin position="221"/>
        <end position="232"/>
    </location>
</feature>
<dbReference type="PRINTS" id="PR00092">
    <property type="entry name" value="TYROSINASE"/>
</dbReference>
<evidence type="ECO:0000259" key="4">
    <source>
        <dbReference type="PROSITE" id="PS00498"/>
    </source>
</evidence>
<keyword evidence="1" id="KW-0479">Metal-binding</keyword>
<evidence type="ECO:0000256" key="1">
    <source>
        <dbReference type="ARBA" id="ARBA00022723"/>
    </source>
</evidence>
<name>A0A9W7ZY02_9FUNG</name>
<dbReference type="Proteomes" id="UP001150569">
    <property type="component" value="Unassembled WGS sequence"/>
</dbReference>
<dbReference type="InterPro" id="IPR008922">
    <property type="entry name" value="Di-copper_centre_dom_sf"/>
</dbReference>